<proteinExistence type="predicted"/>
<dbReference type="InterPro" id="IPR004358">
    <property type="entry name" value="Sig_transdc_His_kin-like_C"/>
</dbReference>
<dbReference type="PANTHER" id="PTHR43065">
    <property type="entry name" value="SENSOR HISTIDINE KINASE"/>
    <property type="match status" value="1"/>
</dbReference>
<dbReference type="PROSITE" id="PS50113">
    <property type="entry name" value="PAC"/>
    <property type="match status" value="1"/>
</dbReference>
<name>A0A6J6ABU4_9ZZZZ</name>
<dbReference type="SUPFAM" id="SSF55785">
    <property type="entry name" value="PYP-like sensor domain (PAS domain)"/>
    <property type="match status" value="1"/>
</dbReference>
<dbReference type="InterPro" id="IPR005467">
    <property type="entry name" value="His_kinase_dom"/>
</dbReference>
<evidence type="ECO:0000313" key="13">
    <source>
        <dbReference type="EMBL" id="CAB5023213.1"/>
    </source>
</evidence>
<dbReference type="InterPro" id="IPR036890">
    <property type="entry name" value="HATPase_C_sf"/>
</dbReference>
<evidence type="ECO:0000259" key="6">
    <source>
        <dbReference type="PROSITE" id="PS50109"/>
    </source>
</evidence>
<evidence type="ECO:0000256" key="2">
    <source>
        <dbReference type="ARBA" id="ARBA00022741"/>
    </source>
</evidence>
<dbReference type="SUPFAM" id="SSF55874">
    <property type="entry name" value="ATPase domain of HSP90 chaperone/DNA topoisomerase II/histidine kinase"/>
    <property type="match status" value="1"/>
</dbReference>
<keyword evidence="1" id="KW-0808">Transferase</keyword>
<evidence type="ECO:0000256" key="4">
    <source>
        <dbReference type="ARBA" id="ARBA00022840"/>
    </source>
</evidence>
<protein>
    <submittedName>
        <fullName evidence="9">Unannotated protein</fullName>
    </submittedName>
</protein>
<feature type="domain" description="PAC" evidence="8">
    <location>
        <begin position="331"/>
        <end position="382"/>
    </location>
</feature>
<dbReference type="SMART" id="SM00387">
    <property type="entry name" value="HATPase_c"/>
    <property type="match status" value="1"/>
</dbReference>
<evidence type="ECO:0000313" key="9">
    <source>
        <dbReference type="EMBL" id="CAB4365685.1"/>
    </source>
</evidence>
<dbReference type="InterPro" id="IPR035965">
    <property type="entry name" value="PAS-like_dom_sf"/>
</dbReference>
<evidence type="ECO:0000313" key="10">
    <source>
        <dbReference type="EMBL" id="CAB4750487.1"/>
    </source>
</evidence>
<organism evidence="9">
    <name type="scientific">freshwater metagenome</name>
    <dbReference type="NCBI Taxonomy" id="449393"/>
    <lineage>
        <taxon>unclassified sequences</taxon>
        <taxon>metagenomes</taxon>
        <taxon>ecological metagenomes</taxon>
    </lineage>
</organism>
<dbReference type="InterPro" id="IPR000014">
    <property type="entry name" value="PAS"/>
</dbReference>
<dbReference type="PRINTS" id="PR00344">
    <property type="entry name" value="BCTRLSENSOR"/>
</dbReference>
<keyword evidence="3" id="KW-0418">Kinase</keyword>
<evidence type="ECO:0000259" key="8">
    <source>
        <dbReference type="PROSITE" id="PS50113"/>
    </source>
</evidence>
<feature type="domain" description="Histidine kinase" evidence="6">
    <location>
        <begin position="395"/>
        <end position="616"/>
    </location>
</feature>
<dbReference type="EMBL" id="CAEZYF010000042">
    <property type="protein sequence ID" value="CAB4750487.1"/>
    <property type="molecule type" value="Genomic_DNA"/>
</dbReference>
<dbReference type="Gene3D" id="3.30.565.10">
    <property type="entry name" value="Histidine kinase-like ATPase, C-terminal domain"/>
    <property type="match status" value="1"/>
</dbReference>
<gene>
    <name evidence="10" type="ORF">UFOPK2656_03511</name>
    <name evidence="11" type="ORF">UFOPK3267_00886</name>
    <name evidence="12" type="ORF">UFOPK3651_01634</name>
    <name evidence="13" type="ORF">UFOPK3931_03488</name>
    <name evidence="9" type="ORF">UFOPK4189_03427</name>
</gene>
<dbReference type="InterPro" id="IPR000700">
    <property type="entry name" value="PAS-assoc_C"/>
</dbReference>
<sequence>MAYMPVSGDPFAALVLDALGEAMGPIAVVRPVLDAGRVVDGDVLWLTSSAQTRSGLVAGGLLSDVYGTDIAHMPPTLAAQAALRTPGVQVTVGPYKVHRPEGGSLMYEVSAITYLDMVVVSFLDRTEQVREHQMFHEILDGLDTAVMVLQPQLVDGVVVDAVVDWSNLASRSAWVNPRGTEPGAHVLEGYFDSEAWLDLANAAWSGAPATRIMLSDPTHLQWGAAIQVVTRLGDVLVESTHDRSQDVSLLERIAESDFRFATLIEDLPSTVFVGEFGKSRFEFVSPNCLQLLGLPPQQLQRFSDVLALVHPDDRPTAASVSEWVAAGSPHYSAEWRIHRADGTECIAAVSAVCRRSPSGADGFLGLFQDVTEQRRVLQQFEAGERLRSLGRAASAIAHDFNNLLMVVAGNIDRVQRSGSAASQGLTDAKVAADKAAELARTMMTFARSQPGRPAPVSIDHVVDRCVTISSAEISSGVRMTTSIPVDLPPVFADELQVAQVLHSLVSNALEAVGASGTVSISAALVERARCHLLDNPGSGGPFVMVTVADDGQGVPKELLLRVWEPFFTSKVISKEHGTGLGLSTAHGIVHQHDGHLTLDSEPGRGTSVSFYLPALTDLS</sequence>
<dbReference type="CDD" id="cd00075">
    <property type="entry name" value="HATPase"/>
    <property type="match status" value="1"/>
</dbReference>
<dbReference type="EMBL" id="CAFBOL010000193">
    <property type="protein sequence ID" value="CAB5023213.1"/>
    <property type="molecule type" value="Genomic_DNA"/>
</dbReference>
<dbReference type="NCBIfam" id="TIGR00229">
    <property type="entry name" value="sensory_box"/>
    <property type="match status" value="1"/>
</dbReference>
<evidence type="ECO:0000256" key="5">
    <source>
        <dbReference type="ARBA" id="ARBA00023012"/>
    </source>
</evidence>
<dbReference type="Pfam" id="PF02518">
    <property type="entry name" value="HATPase_c"/>
    <property type="match status" value="1"/>
</dbReference>
<keyword evidence="2" id="KW-0547">Nucleotide-binding</keyword>
<dbReference type="Pfam" id="PF08447">
    <property type="entry name" value="PAS_3"/>
    <property type="match status" value="1"/>
</dbReference>
<keyword evidence="5" id="KW-0902">Two-component regulatory system</keyword>
<evidence type="ECO:0000259" key="7">
    <source>
        <dbReference type="PROSITE" id="PS50112"/>
    </source>
</evidence>
<feature type="domain" description="PAS" evidence="7">
    <location>
        <begin position="256"/>
        <end position="328"/>
    </location>
</feature>
<dbReference type="EMBL" id="CAESGF010000041">
    <property type="protein sequence ID" value="CAB4365685.1"/>
    <property type="molecule type" value="Genomic_DNA"/>
</dbReference>
<keyword evidence="4" id="KW-0067">ATP-binding</keyword>
<dbReference type="EMBL" id="CAFBMT010000008">
    <property type="protein sequence ID" value="CAB4933436.1"/>
    <property type="molecule type" value="Genomic_DNA"/>
</dbReference>
<dbReference type="PROSITE" id="PS50109">
    <property type="entry name" value="HIS_KIN"/>
    <property type="match status" value="1"/>
</dbReference>
<dbReference type="InterPro" id="IPR013655">
    <property type="entry name" value="PAS_fold_3"/>
</dbReference>
<reference evidence="9" key="1">
    <citation type="submission" date="2020-05" db="EMBL/GenBank/DDBJ databases">
        <authorList>
            <person name="Chiriac C."/>
            <person name="Salcher M."/>
            <person name="Ghai R."/>
            <person name="Kavagutti S V."/>
        </authorList>
    </citation>
    <scope>NUCLEOTIDE SEQUENCE</scope>
</reference>
<dbReference type="GO" id="GO:0000160">
    <property type="term" value="P:phosphorelay signal transduction system"/>
    <property type="evidence" value="ECO:0007669"/>
    <property type="project" value="UniProtKB-KW"/>
</dbReference>
<evidence type="ECO:0000256" key="1">
    <source>
        <dbReference type="ARBA" id="ARBA00022679"/>
    </source>
</evidence>
<dbReference type="PROSITE" id="PS50112">
    <property type="entry name" value="PAS"/>
    <property type="match status" value="1"/>
</dbReference>
<evidence type="ECO:0000313" key="12">
    <source>
        <dbReference type="EMBL" id="CAB4933436.1"/>
    </source>
</evidence>
<dbReference type="PANTHER" id="PTHR43065:SF46">
    <property type="entry name" value="C4-DICARBOXYLATE TRANSPORT SENSOR PROTEIN DCTB"/>
    <property type="match status" value="1"/>
</dbReference>
<dbReference type="Gene3D" id="1.10.287.130">
    <property type="match status" value="1"/>
</dbReference>
<dbReference type="AlphaFoldDB" id="A0A6J6ABU4"/>
<accession>A0A6J6ABU4</accession>
<dbReference type="InterPro" id="IPR003594">
    <property type="entry name" value="HATPase_dom"/>
</dbReference>
<evidence type="ECO:0000313" key="11">
    <source>
        <dbReference type="EMBL" id="CAB4849289.1"/>
    </source>
</evidence>
<dbReference type="GO" id="GO:0005524">
    <property type="term" value="F:ATP binding"/>
    <property type="evidence" value="ECO:0007669"/>
    <property type="project" value="UniProtKB-KW"/>
</dbReference>
<dbReference type="EMBL" id="CAFBIY010000036">
    <property type="protein sequence ID" value="CAB4849289.1"/>
    <property type="molecule type" value="Genomic_DNA"/>
</dbReference>
<dbReference type="Gene3D" id="3.30.450.20">
    <property type="entry name" value="PAS domain"/>
    <property type="match status" value="1"/>
</dbReference>
<dbReference type="GO" id="GO:0016301">
    <property type="term" value="F:kinase activity"/>
    <property type="evidence" value="ECO:0007669"/>
    <property type="project" value="UniProtKB-KW"/>
</dbReference>
<evidence type="ECO:0000256" key="3">
    <source>
        <dbReference type="ARBA" id="ARBA00022777"/>
    </source>
</evidence>
<dbReference type="CDD" id="cd00130">
    <property type="entry name" value="PAS"/>
    <property type="match status" value="1"/>
</dbReference>